<dbReference type="InterPro" id="IPR055179">
    <property type="entry name" value="Tex-like_central_region"/>
</dbReference>
<dbReference type="Gene3D" id="1.10.3500.10">
    <property type="entry name" value="Tex N-terminal region-like"/>
    <property type="match status" value="1"/>
</dbReference>
<reference evidence="2 3" key="1">
    <citation type="submission" date="2017-01" db="EMBL/GenBank/DDBJ databases">
        <title>The cable genome- insights into the physiology and evolution of filamentous bacteria capable of sulfide oxidation via long distance electron transfer.</title>
        <authorList>
            <person name="Schreiber L."/>
            <person name="Bjerg J.T."/>
            <person name="Boggild A."/>
            <person name="Van De Vossenberg J."/>
            <person name="Meysman F."/>
            <person name="Nielsen L.P."/>
            <person name="Schramm A."/>
            <person name="Kjeldsen K.U."/>
        </authorList>
    </citation>
    <scope>NUCLEOTIDE SEQUENCE [LARGE SCALE GENOMIC DNA]</scope>
    <source>
        <strain evidence="2">MCF</strain>
    </source>
</reference>
<feature type="domain" description="Tex-like central region" evidence="1">
    <location>
        <begin position="1"/>
        <end position="92"/>
    </location>
</feature>
<dbReference type="EMBL" id="MTKO01000070">
    <property type="protein sequence ID" value="RWX45952.1"/>
    <property type="molecule type" value="Genomic_DNA"/>
</dbReference>
<comment type="caution">
    <text evidence="2">The sequence shown here is derived from an EMBL/GenBank/DDBJ whole genome shotgun (WGS) entry which is preliminary data.</text>
</comment>
<dbReference type="InterPro" id="IPR023323">
    <property type="entry name" value="Tex-like_dom_sf"/>
</dbReference>
<protein>
    <recommendedName>
        <fullName evidence="1">Tex-like central region domain-containing protein</fullName>
    </recommendedName>
</protein>
<dbReference type="Proteomes" id="UP000287853">
    <property type="component" value="Unassembled WGS sequence"/>
</dbReference>
<proteinExistence type="predicted"/>
<dbReference type="Pfam" id="PF22706">
    <property type="entry name" value="Tex_central_region"/>
    <property type="match status" value="1"/>
</dbReference>
<name>A0A3S3QYV6_9BACT</name>
<evidence type="ECO:0000313" key="2">
    <source>
        <dbReference type="EMBL" id="RWX45952.1"/>
    </source>
</evidence>
<evidence type="ECO:0000313" key="3">
    <source>
        <dbReference type="Proteomes" id="UP000287853"/>
    </source>
</evidence>
<dbReference type="SUPFAM" id="SSF158832">
    <property type="entry name" value="Tex N-terminal region-like"/>
    <property type="match status" value="1"/>
</dbReference>
<organism evidence="2 3">
    <name type="scientific">Candidatus Electrothrix aarhusensis</name>
    <dbReference type="NCBI Taxonomy" id="1859131"/>
    <lineage>
        <taxon>Bacteria</taxon>
        <taxon>Pseudomonadati</taxon>
        <taxon>Thermodesulfobacteriota</taxon>
        <taxon>Desulfobulbia</taxon>
        <taxon>Desulfobulbales</taxon>
        <taxon>Desulfobulbaceae</taxon>
        <taxon>Candidatus Electrothrix</taxon>
    </lineage>
</organism>
<gene>
    <name evidence="2" type="ORF">H206_00019</name>
</gene>
<evidence type="ECO:0000259" key="1">
    <source>
        <dbReference type="Pfam" id="PF22706"/>
    </source>
</evidence>
<sequence length="165" mass="19049">MRAELRRFFADKAVIHSAVVKKKQEEGAKFQDYFDWQEAANKVPSHRLLAMFRGGAEKMLRLAVRPDEDAALALLKRKFSSQGRFREQLSLAGEESYKRLLGPSLENELRAELKQRLIRRLLKSLLIIFGNCCWPRPWDKNGLWPLIRDSAPEPSWSASANRQIA</sequence>
<accession>A0A3S3QYV6</accession>
<keyword evidence="3" id="KW-1185">Reference proteome</keyword>
<dbReference type="AlphaFoldDB" id="A0A3S3QYV6"/>